<comment type="caution">
    <text evidence="2">The sequence shown here is derived from an EMBL/GenBank/DDBJ whole genome shotgun (WGS) entry which is preliminary data.</text>
</comment>
<evidence type="ECO:0000313" key="2">
    <source>
        <dbReference type="EMBL" id="KAA0064202.1"/>
    </source>
</evidence>
<dbReference type="AlphaFoldDB" id="A0A5A7V756"/>
<dbReference type="Proteomes" id="UP000321393">
    <property type="component" value="Unassembled WGS sequence"/>
</dbReference>
<protein>
    <submittedName>
        <fullName evidence="2">Uncharacterized protein</fullName>
    </submittedName>
</protein>
<feature type="compositionally biased region" description="Basic and acidic residues" evidence="1">
    <location>
        <begin position="28"/>
        <end position="37"/>
    </location>
</feature>
<proteinExistence type="predicted"/>
<evidence type="ECO:0000256" key="1">
    <source>
        <dbReference type="SAM" id="MobiDB-lite"/>
    </source>
</evidence>
<feature type="region of interest" description="Disordered" evidence="1">
    <location>
        <begin position="1"/>
        <end position="40"/>
    </location>
</feature>
<organism evidence="2 4">
    <name type="scientific">Cucumis melo var. makuwa</name>
    <name type="common">Oriental melon</name>
    <dbReference type="NCBI Taxonomy" id="1194695"/>
    <lineage>
        <taxon>Eukaryota</taxon>
        <taxon>Viridiplantae</taxon>
        <taxon>Streptophyta</taxon>
        <taxon>Embryophyta</taxon>
        <taxon>Tracheophyta</taxon>
        <taxon>Spermatophyta</taxon>
        <taxon>Magnoliopsida</taxon>
        <taxon>eudicotyledons</taxon>
        <taxon>Gunneridae</taxon>
        <taxon>Pentapetalae</taxon>
        <taxon>rosids</taxon>
        <taxon>fabids</taxon>
        <taxon>Cucurbitales</taxon>
        <taxon>Cucurbitaceae</taxon>
        <taxon>Benincaseae</taxon>
        <taxon>Cucumis</taxon>
    </lineage>
</organism>
<dbReference type="EMBL" id="SSTE01001908">
    <property type="protein sequence ID" value="KAA0064202.1"/>
    <property type="molecule type" value="Genomic_DNA"/>
</dbReference>
<evidence type="ECO:0000313" key="3">
    <source>
        <dbReference type="EMBL" id="TYK02826.1"/>
    </source>
</evidence>
<sequence length="108" mass="12841">MKKKTLKEQFRKWQDEKAKRKPQNNEGEEGKESDSEKPLSFTKVSKQFMIEKGLYPYQRAMPGFLTIPIQAFKWKRFFQGVIAIIPDVVKMFYKGYINEEEHYVTVKG</sequence>
<dbReference type="Proteomes" id="UP000321947">
    <property type="component" value="Unassembled WGS sequence"/>
</dbReference>
<evidence type="ECO:0000313" key="5">
    <source>
        <dbReference type="Proteomes" id="UP000321947"/>
    </source>
</evidence>
<dbReference type="EMBL" id="SSTD01015334">
    <property type="protein sequence ID" value="TYK02826.1"/>
    <property type="molecule type" value="Genomic_DNA"/>
</dbReference>
<evidence type="ECO:0000313" key="4">
    <source>
        <dbReference type="Proteomes" id="UP000321393"/>
    </source>
</evidence>
<reference evidence="4 5" key="1">
    <citation type="submission" date="2019-08" db="EMBL/GenBank/DDBJ databases">
        <title>Draft genome sequences of two oriental melons (Cucumis melo L. var makuwa).</title>
        <authorList>
            <person name="Kwon S.-Y."/>
        </authorList>
    </citation>
    <scope>NUCLEOTIDE SEQUENCE [LARGE SCALE GENOMIC DNA]</scope>
    <source>
        <strain evidence="5">cv. Chang Bougi</strain>
        <strain evidence="4">cv. SW 3</strain>
        <tissue evidence="2">Leaf</tissue>
    </source>
</reference>
<accession>A0A5A7V756</accession>
<gene>
    <name evidence="3" type="ORF">E5676_scaffold218G00180</name>
    <name evidence="2" type="ORF">E6C27_scaffold548G001440</name>
</gene>
<name>A0A5A7V756_CUCMM</name>
<feature type="compositionally biased region" description="Basic and acidic residues" evidence="1">
    <location>
        <begin position="1"/>
        <end position="18"/>
    </location>
</feature>